<gene>
    <name evidence="1" type="ORF">IHE45_16G029100</name>
</gene>
<sequence length="87" mass="9090">MSVLHSLSISSFPSISPHRASWILAFLSLDAAAQGPHGGGGTGAAAVLHWSGDHDCRRCASSRLYDVPQQAFLGPFVVFQADVGVKA</sequence>
<dbReference type="Proteomes" id="UP000827976">
    <property type="component" value="Chromosome 16"/>
</dbReference>
<comment type="caution">
    <text evidence="1">The sequence shown here is derived from an EMBL/GenBank/DDBJ whole genome shotgun (WGS) entry which is preliminary data.</text>
</comment>
<proteinExistence type="predicted"/>
<organism evidence="1 2">
    <name type="scientific">Dioscorea alata</name>
    <name type="common">Purple yam</name>
    <dbReference type="NCBI Taxonomy" id="55571"/>
    <lineage>
        <taxon>Eukaryota</taxon>
        <taxon>Viridiplantae</taxon>
        <taxon>Streptophyta</taxon>
        <taxon>Embryophyta</taxon>
        <taxon>Tracheophyta</taxon>
        <taxon>Spermatophyta</taxon>
        <taxon>Magnoliopsida</taxon>
        <taxon>Liliopsida</taxon>
        <taxon>Dioscoreales</taxon>
        <taxon>Dioscoreaceae</taxon>
        <taxon>Dioscorea</taxon>
    </lineage>
</organism>
<dbReference type="EMBL" id="CM037026">
    <property type="protein sequence ID" value="KAH7659401.1"/>
    <property type="molecule type" value="Genomic_DNA"/>
</dbReference>
<keyword evidence="2" id="KW-1185">Reference proteome</keyword>
<evidence type="ECO:0000313" key="2">
    <source>
        <dbReference type="Proteomes" id="UP000827976"/>
    </source>
</evidence>
<protein>
    <submittedName>
        <fullName evidence="1">Uncharacterized protein</fullName>
    </submittedName>
</protein>
<name>A0ACB7UGC4_DIOAL</name>
<evidence type="ECO:0000313" key="1">
    <source>
        <dbReference type="EMBL" id="KAH7659401.1"/>
    </source>
</evidence>
<reference evidence="2" key="1">
    <citation type="journal article" date="2022" name="Nat. Commun.">
        <title>Chromosome evolution and the genetic basis of agronomically important traits in greater yam.</title>
        <authorList>
            <person name="Bredeson J.V."/>
            <person name="Lyons J.B."/>
            <person name="Oniyinde I.O."/>
            <person name="Okereke N.R."/>
            <person name="Kolade O."/>
            <person name="Nnabue I."/>
            <person name="Nwadili C.O."/>
            <person name="Hribova E."/>
            <person name="Parker M."/>
            <person name="Nwogha J."/>
            <person name="Shu S."/>
            <person name="Carlson J."/>
            <person name="Kariba R."/>
            <person name="Muthemba S."/>
            <person name="Knop K."/>
            <person name="Barton G.J."/>
            <person name="Sherwood A.V."/>
            <person name="Lopez-Montes A."/>
            <person name="Asiedu R."/>
            <person name="Jamnadass R."/>
            <person name="Muchugi A."/>
            <person name="Goodstein D."/>
            <person name="Egesi C.N."/>
            <person name="Featherston J."/>
            <person name="Asfaw A."/>
            <person name="Simpson G.G."/>
            <person name="Dolezel J."/>
            <person name="Hendre P.S."/>
            <person name="Van Deynze A."/>
            <person name="Kumar P.L."/>
            <person name="Obidiegwu J.E."/>
            <person name="Bhattacharjee R."/>
            <person name="Rokhsar D.S."/>
        </authorList>
    </citation>
    <scope>NUCLEOTIDE SEQUENCE [LARGE SCALE GENOMIC DNA]</scope>
    <source>
        <strain evidence="2">cv. TDa95/00328</strain>
    </source>
</reference>
<accession>A0ACB7UGC4</accession>